<gene>
    <name evidence="5" type="ORF">SAMN05444002_0884</name>
</gene>
<dbReference type="Gene3D" id="1.10.10.10">
    <property type="entry name" value="Winged helix-like DNA-binding domain superfamily/Winged helix DNA-binding domain"/>
    <property type="match status" value="1"/>
</dbReference>
<organism evidence="5 6">
    <name type="scientific">Vannielia litorea</name>
    <dbReference type="NCBI Taxonomy" id="1217970"/>
    <lineage>
        <taxon>Bacteria</taxon>
        <taxon>Pseudomonadati</taxon>
        <taxon>Pseudomonadota</taxon>
        <taxon>Alphaproteobacteria</taxon>
        <taxon>Rhodobacterales</taxon>
        <taxon>Paracoccaceae</taxon>
        <taxon>Vannielia</taxon>
    </lineage>
</organism>
<dbReference type="InterPro" id="IPR036388">
    <property type="entry name" value="WH-like_DNA-bd_sf"/>
</dbReference>
<dbReference type="InterPro" id="IPR011711">
    <property type="entry name" value="GntR_C"/>
</dbReference>
<reference evidence="6" key="1">
    <citation type="submission" date="2016-11" db="EMBL/GenBank/DDBJ databases">
        <authorList>
            <person name="Varghese N."/>
            <person name="Submissions S."/>
        </authorList>
    </citation>
    <scope>NUCLEOTIDE SEQUENCE [LARGE SCALE GENOMIC DNA]</scope>
    <source>
        <strain evidence="6">DSM 29440</strain>
    </source>
</reference>
<feature type="domain" description="HTH gntR-type" evidence="4">
    <location>
        <begin position="10"/>
        <end position="78"/>
    </location>
</feature>
<dbReference type="Pfam" id="PF00392">
    <property type="entry name" value="GntR"/>
    <property type="match status" value="1"/>
</dbReference>
<dbReference type="Pfam" id="PF07729">
    <property type="entry name" value="FCD"/>
    <property type="match status" value="1"/>
</dbReference>
<keyword evidence="3" id="KW-0804">Transcription</keyword>
<dbReference type="SMART" id="SM00345">
    <property type="entry name" value="HTH_GNTR"/>
    <property type="match status" value="1"/>
</dbReference>
<dbReference type="SUPFAM" id="SSF46785">
    <property type="entry name" value="Winged helix' DNA-binding domain"/>
    <property type="match status" value="1"/>
</dbReference>
<dbReference type="AlphaFoldDB" id="A0A1N6EKM8"/>
<accession>A0A1N6EKM8</accession>
<dbReference type="CDD" id="cd07377">
    <property type="entry name" value="WHTH_GntR"/>
    <property type="match status" value="1"/>
</dbReference>
<evidence type="ECO:0000256" key="2">
    <source>
        <dbReference type="ARBA" id="ARBA00023125"/>
    </source>
</evidence>
<evidence type="ECO:0000259" key="4">
    <source>
        <dbReference type="PROSITE" id="PS50949"/>
    </source>
</evidence>
<dbReference type="PROSITE" id="PS50949">
    <property type="entry name" value="HTH_GNTR"/>
    <property type="match status" value="1"/>
</dbReference>
<dbReference type="GO" id="GO:0003700">
    <property type="term" value="F:DNA-binding transcription factor activity"/>
    <property type="evidence" value="ECO:0007669"/>
    <property type="project" value="InterPro"/>
</dbReference>
<sequence length="238" mass="26888">MAETRERRAGRAADTVVRSLSEKIQSGEYSDGTPLPPERLLMEEFGISRTVVREAVQSLSKQGLLEARPRHRPIVRKPGYDAAISAMESVVHHLLNNSGGVKNLFDTRILVEGALVRQAAQQARKDDIAALKAALEANQVAIDDSEEFYRTDRAFHALLYEIPRNPVLPALHKAYVTWLAPQWSRMPRLPERNRANFEAHERIFDAILMRDPDAAETALRTHLEEAWDQVCQTFGDDL</sequence>
<dbReference type="RefSeq" id="WP_074255013.1">
    <property type="nucleotide sequence ID" value="NZ_FSRL01000001.1"/>
</dbReference>
<evidence type="ECO:0000256" key="3">
    <source>
        <dbReference type="ARBA" id="ARBA00023163"/>
    </source>
</evidence>
<keyword evidence="1" id="KW-0805">Transcription regulation</keyword>
<dbReference type="STRING" id="1217970.SAMN05444002_0884"/>
<evidence type="ECO:0000313" key="6">
    <source>
        <dbReference type="Proteomes" id="UP000184932"/>
    </source>
</evidence>
<dbReference type="SMART" id="SM00895">
    <property type="entry name" value="FCD"/>
    <property type="match status" value="1"/>
</dbReference>
<dbReference type="PANTHER" id="PTHR43537:SF44">
    <property type="entry name" value="GNTR FAMILY REGULATORY PROTEIN"/>
    <property type="match status" value="1"/>
</dbReference>
<keyword evidence="2 5" id="KW-0238">DNA-binding</keyword>
<dbReference type="PANTHER" id="PTHR43537">
    <property type="entry name" value="TRANSCRIPTIONAL REGULATOR, GNTR FAMILY"/>
    <property type="match status" value="1"/>
</dbReference>
<dbReference type="EMBL" id="FSRL01000001">
    <property type="protein sequence ID" value="SIN83535.1"/>
    <property type="molecule type" value="Genomic_DNA"/>
</dbReference>
<dbReference type="Proteomes" id="UP000184932">
    <property type="component" value="Unassembled WGS sequence"/>
</dbReference>
<evidence type="ECO:0000313" key="5">
    <source>
        <dbReference type="EMBL" id="SIN83535.1"/>
    </source>
</evidence>
<dbReference type="GO" id="GO:0003677">
    <property type="term" value="F:DNA binding"/>
    <property type="evidence" value="ECO:0007669"/>
    <property type="project" value="UniProtKB-KW"/>
</dbReference>
<protein>
    <submittedName>
        <fullName evidence="5">DNA-binding transcriptional regulator, FadR family</fullName>
    </submittedName>
</protein>
<evidence type="ECO:0000256" key="1">
    <source>
        <dbReference type="ARBA" id="ARBA00023015"/>
    </source>
</evidence>
<dbReference type="OrthoDB" id="9028214at2"/>
<dbReference type="PRINTS" id="PR00035">
    <property type="entry name" value="HTHGNTR"/>
</dbReference>
<dbReference type="Gene3D" id="1.20.120.530">
    <property type="entry name" value="GntR ligand-binding domain-like"/>
    <property type="match status" value="1"/>
</dbReference>
<name>A0A1N6EKM8_9RHOB</name>
<dbReference type="InterPro" id="IPR000524">
    <property type="entry name" value="Tscrpt_reg_HTH_GntR"/>
</dbReference>
<dbReference type="InterPro" id="IPR008920">
    <property type="entry name" value="TF_FadR/GntR_C"/>
</dbReference>
<dbReference type="InterPro" id="IPR036390">
    <property type="entry name" value="WH_DNA-bd_sf"/>
</dbReference>
<keyword evidence="6" id="KW-1185">Reference proteome</keyword>
<dbReference type="SUPFAM" id="SSF48008">
    <property type="entry name" value="GntR ligand-binding domain-like"/>
    <property type="match status" value="1"/>
</dbReference>
<proteinExistence type="predicted"/>